<feature type="non-terminal residue" evidence="1">
    <location>
        <position position="1"/>
    </location>
</feature>
<gene>
    <name evidence="1" type="ORF">METZ01_LOCUS255932</name>
</gene>
<reference evidence="1" key="1">
    <citation type="submission" date="2018-05" db="EMBL/GenBank/DDBJ databases">
        <authorList>
            <person name="Lanie J.A."/>
            <person name="Ng W.-L."/>
            <person name="Kazmierczak K.M."/>
            <person name="Andrzejewski T.M."/>
            <person name="Davidsen T.M."/>
            <person name="Wayne K.J."/>
            <person name="Tettelin H."/>
            <person name="Glass J.I."/>
            <person name="Rusch D."/>
            <person name="Podicherti R."/>
            <person name="Tsui H.-C.T."/>
            <person name="Winkler M.E."/>
        </authorList>
    </citation>
    <scope>NUCLEOTIDE SEQUENCE</scope>
</reference>
<proteinExistence type="predicted"/>
<organism evidence="1">
    <name type="scientific">marine metagenome</name>
    <dbReference type="NCBI Taxonomy" id="408172"/>
    <lineage>
        <taxon>unclassified sequences</taxon>
        <taxon>metagenomes</taxon>
        <taxon>ecological metagenomes</taxon>
    </lineage>
</organism>
<name>A0A382IU06_9ZZZZ</name>
<evidence type="ECO:0000313" key="1">
    <source>
        <dbReference type="EMBL" id="SVC03078.1"/>
    </source>
</evidence>
<feature type="non-terminal residue" evidence="1">
    <location>
        <position position="355"/>
    </location>
</feature>
<accession>A0A382IU06</accession>
<sequence length="355" mass="39414">WLGGCWHIRDAMDYMMTAAKAVANMGAKLKEEYLFNHYWMGRRQIERGMAAKGGPFAYIIDPKASHDPSSVVEFMGLMNQSGIEFVRATEDFVAGGSTFPIGTYVIPPQAFRPYVVDLMEPKQYPDRRQYPGGPPEPPYDMTGYELRYQMGLQVVNVDEPFEMPAGEWGAVSTDVGEVRGEDRAGFVIHSTSNWVYRALQERTKKGDVLFRTTQVLTTAEGEVPAGSFWLPALTSSEAKIMASDFGLTLTGLATAPTSDNLAASTMPKVGIYRSYQAAMPEGWTRWTLDQYGFEWENVWDEDVRSGDLSRFDVIILPSQNATAIEKGHSAEDMPERYTGGLGLEGATALQSFVET</sequence>
<dbReference type="AlphaFoldDB" id="A0A382IU06"/>
<dbReference type="EMBL" id="UINC01069586">
    <property type="protein sequence ID" value="SVC03078.1"/>
    <property type="molecule type" value="Genomic_DNA"/>
</dbReference>
<protein>
    <submittedName>
        <fullName evidence="1">Uncharacterized protein</fullName>
    </submittedName>
</protein>